<name>A0A1F6AID4_9BACT</name>
<protein>
    <recommendedName>
        <fullName evidence="1">Methyltransferase type 11 domain-containing protein</fullName>
    </recommendedName>
</protein>
<organism evidence="2 3">
    <name type="scientific">Candidatus Gottesmanbacteria bacterium RIFCSPLOWO2_01_FULL_43_11b</name>
    <dbReference type="NCBI Taxonomy" id="1798392"/>
    <lineage>
        <taxon>Bacteria</taxon>
        <taxon>Candidatus Gottesmaniibacteriota</taxon>
    </lineage>
</organism>
<dbReference type="InterPro" id="IPR029063">
    <property type="entry name" value="SAM-dependent_MTases_sf"/>
</dbReference>
<dbReference type="CDD" id="cd02440">
    <property type="entry name" value="AdoMet_MTases"/>
    <property type="match status" value="1"/>
</dbReference>
<comment type="caution">
    <text evidence="2">The sequence shown here is derived from an EMBL/GenBank/DDBJ whole genome shotgun (WGS) entry which is preliminary data.</text>
</comment>
<gene>
    <name evidence="2" type="ORF">A3A79_04800</name>
</gene>
<evidence type="ECO:0000313" key="2">
    <source>
        <dbReference type="EMBL" id="OGG24474.1"/>
    </source>
</evidence>
<dbReference type="InterPro" id="IPR013216">
    <property type="entry name" value="Methyltransf_11"/>
</dbReference>
<evidence type="ECO:0000259" key="1">
    <source>
        <dbReference type="Pfam" id="PF08241"/>
    </source>
</evidence>
<reference evidence="2 3" key="1">
    <citation type="journal article" date="2016" name="Nat. Commun.">
        <title>Thousands of microbial genomes shed light on interconnected biogeochemical processes in an aquifer system.</title>
        <authorList>
            <person name="Anantharaman K."/>
            <person name="Brown C.T."/>
            <person name="Hug L.A."/>
            <person name="Sharon I."/>
            <person name="Castelle C.J."/>
            <person name="Probst A.J."/>
            <person name="Thomas B.C."/>
            <person name="Singh A."/>
            <person name="Wilkins M.J."/>
            <person name="Karaoz U."/>
            <person name="Brodie E.L."/>
            <person name="Williams K.H."/>
            <person name="Hubbard S.S."/>
            <person name="Banfield J.F."/>
        </authorList>
    </citation>
    <scope>NUCLEOTIDE SEQUENCE [LARGE SCALE GENOMIC DNA]</scope>
</reference>
<accession>A0A1F6AID4</accession>
<dbReference type="STRING" id="1798392.A3A79_04800"/>
<dbReference type="Pfam" id="PF08241">
    <property type="entry name" value="Methyltransf_11"/>
    <property type="match status" value="1"/>
</dbReference>
<dbReference type="AlphaFoldDB" id="A0A1F6AID4"/>
<evidence type="ECO:0000313" key="3">
    <source>
        <dbReference type="Proteomes" id="UP000178759"/>
    </source>
</evidence>
<dbReference type="GO" id="GO:0008757">
    <property type="term" value="F:S-adenosylmethionine-dependent methyltransferase activity"/>
    <property type="evidence" value="ECO:0007669"/>
    <property type="project" value="InterPro"/>
</dbReference>
<dbReference type="Proteomes" id="UP000178759">
    <property type="component" value="Unassembled WGS sequence"/>
</dbReference>
<proteinExistence type="predicted"/>
<dbReference type="Gene3D" id="3.40.50.150">
    <property type="entry name" value="Vaccinia Virus protein VP39"/>
    <property type="match status" value="1"/>
</dbReference>
<dbReference type="SUPFAM" id="SSF53335">
    <property type="entry name" value="S-adenosyl-L-methionine-dependent methyltransferases"/>
    <property type="match status" value="1"/>
</dbReference>
<sequence length="256" mass="30528">MNIFFQLLNIIYAVLSFFRRKVFLLNIKPDDLVLDIGSGDKPFWRADVFVDLYTEDDQQRFSGEMVYDKRKIFINANVEKLPFADKSFDFVFCSHLLEHVEHPDRAIAEITRVGKRGYIEVPRAILDALAPFPPHLWFCETDGKTLIFKRKGKEKNFFLRSMENFGSKYFYSSLMQYLFMKNINAGFICYYWKDSIDFRIEKPEGEKYQYVYNPAKIHKKSVLVTFSHAVYKLFYLTLNALYYKEKKIDRNKILKH</sequence>
<feature type="domain" description="Methyltransferase type 11" evidence="1">
    <location>
        <begin position="70"/>
        <end position="117"/>
    </location>
</feature>
<dbReference type="EMBL" id="MFJV01000001">
    <property type="protein sequence ID" value="OGG24474.1"/>
    <property type="molecule type" value="Genomic_DNA"/>
</dbReference>